<dbReference type="Proteomes" id="UP000237271">
    <property type="component" value="Unassembled WGS sequence"/>
</dbReference>
<comment type="caution">
    <text evidence="1">The sequence shown here is derived from an EMBL/GenBank/DDBJ whole genome shotgun (WGS) entry which is preliminary data.</text>
</comment>
<organism evidence="1 2">
    <name type="scientific">Phytophthora palmivora</name>
    <dbReference type="NCBI Taxonomy" id="4796"/>
    <lineage>
        <taxon>Eukaryota</taxon>
        <taxon>Sar</taxon>
        <taxon>Stramenopiles</taxon>
        <taxon>Oomycota</taxon>
        <taxon>Peronosporomycetes</taxon>
        <taxon>Peronosporales</taxon>
        <taxon>Peronosporaceae</taxon>
        <taxon>Phytophthora</taxon>
    </lineage>
</organism>
<dbReference type="EMBL" id="NCKW01001814">
    <property type="protein sequence ID" value="POM79312.1"/>
    <property type="molecule type" value="Genomic_DNA"/>
</dbReference>
<accession>A0A2P4YNC1</accession>
<evidence type="ECO:0000313" key="2">
    <source>
        <dbReference type="Proteomes" id="UP000237271"/>
    </source>
</evidence>
<proteinExistence type="predicted"/>
<protein>
    <submittedName>
        <fullName evidence="1">Gag protein</fullName>
    </submittedName>
</protein>
<sequence length="88" mass="9868">MRVLAASLVGNPLPEHSTVTVFMNGLEVCPFRMQLFCVHANTMKGAIQIALREEYSYRQTRILTVTGPQCVNSRGAEIPSNRKMLELM</sequence>
<name>A0A2P4YNC1_9STRA</name>
<reference evidence="1 2" key="1">
    <citation type="journal article" date="2017" name="Genome Biol. Evol.">
        <title>Phytophthora megakarya and P. palmivora, closely related causal agents of cacao black pod rot, underwent increases in genome sizes and gene numbers by different mechanisms.</title>
        <authorList>
            <person name="Ali S.S."/>
            <person name="Shao J."/>
            <person name="Lary D.J."/>
            <person name="Kronmiller B."/>
            <person name="Shen D."/>
            <person name="Strem M.D."/>
            <person name="Amoako-Attah I."/>
            <person name="Akrofi A.Y."/>
            <person name="Begoude B.A."/>
            <person name="Ten Hoopen G.M."/>
            <person name="Coulibaly K."/>
            <person name="Kebe B.I."/>
            <person name="Melnick R.L."/>
            <person name="Guiltinan M.J."/>
            <person name="Tyler B.M."/>
            <person name="Meinhardt L.W."/>
            <person name="Bailey B.A."/>
        </authorList>
    </citation>
    <scope>NUCLEOTIDE SEQUENCE [LARGE SCALE GENOMIC DNA]</scope>
    <source>
        <strain evidence="2">sbr112.9</strain>
    </source>
</reference>
<evidence type="ECO:0000313" key="1">
    <source>
        <dbReference type="EMBL" id="POM79312.1"/>
    </source>
</evidence>
<gene>
    <name evidence="1" type="ORF">PHPALM_3053</name>
</gene>
<dbReference type="OrthoDB" id="93064at2759"/>
<dbReference type="AlphaFoldDB" id="A0A2P4YNC1"/>
<keyword evidence="2" id="KW-1185">Reference proteome</keyword>